<dbReference type="InterPro" id="IPR002347">
    <property type="entry name" value="SDR_fam"/>
</dbReference>
<dbReference type="RefSeq" id="XP_022095506.1">
    <property type="nucleotide sequence ID" value="XM_022239814.1"/>
</dbReference>
<dbReference type="FunFam" id="3.40.50.720:FF:000214">
    <property type="entry name" value="L-xylulose reductase"/>
    <property type="match status" value="1"/>
</dbReference>
<dbReference type="Pfam" id="PF13561">
    <property type="entry name" value="adh_short_C2"/>
    <property type="match status" value="1"/>
</dbReference>
<protein>
    <submittedName>
        <fullName evidence="6">L-xylulose reductase-like</fullName>
    </submittedName>
</protein>
<accession>A0A8B7YW28</accession>
<proteinExistence type="inferred from homology"/>
<dbReference type="PROSITE" id="PS00061">
    <property type="entry name" value="ADH_SHORT"/>
    <property type="match status" value="1"/>
</dbReference>
<dbReference type="GO" id="GO:0050038">
    <property type="term" value="F:L-xylulose reductase (NADPH) activity"/>
    <property type="evidence" value="ECO:0007669"/>
    <property type="project" value="TreeGrafter"/>
</dbReference>
<keyword evidence="3" id="KW-0521">NADP</keyword>
<dbReference type="InterPro" id="IPR036291">
    <property type="entry name" value="NAD(P)-bd_dom_sf"/>
</dbReference>
<keyword evidence="5" id="KW-1185">Reference proteome</keyword>
<evidence type="ECO:0000313" key="6">
    <source>
        <dbReference type="RefSeq" id="XP_022095506.1"/>
    </source>
</evidence>
<dbReference type="Gene3D" id="3.40.50.720">
    <property type="entry name" value="NAD(P)-binding Rossmann-like Domain"/>
    <property type="match status" value="1"/>
</dbReference>
<name>A0A8B7YW28_ACAPL</name>
<comment type="similarity">
    <text evidence="1">Belongs to the short-chain dehydrogenases/reductases (SDR) family.</text>
</comment>
<evidence type="ECO:0000256" key="2">
    <source>
        <dbReference type="ARBA" id="ARBA00011881"/>
    </source>
</evidence>
<evidence type="ECO:0000256" key="1">
    <source>
        <dbReference type="ARBA" id="ARBA00006484"/>
    </source>
</evidence>
<keyword evidence="4" id="KW-0560">Oxidoreductase</keyword>
<dbReference type="GO" id="GO:0004090">
    <property type="term" value="F:carbonyl reductase (NADPH) activity"/>
    <property type="evidence" value="ECO:0007669"/>
    <property type="project" value="TreeGrafter"/>
</dbReference>
<reference evidence="6" key="1">
    <citation type="submission" date="2025-08" db="UniProtKB">
        <authorList>
            <consortium name="RefSeq"/>
        </authorList>
    </citation>
    <scope>IDENTIFICATION</scope>
</reference>
<evidence type="ECO:0000256" key="4">
    <source>
        <dbReference type="ARBA" id="ARBA00023002"/>
    </source>
</evidence>
<dbReference type="OMA" id="FPQWGAY"/>
<evidence type="ECO:0000313" key="5">
    <source>
        <dbReference type="Proteomes" id="UP000694845"/>
    </source>
</evidence>
<dbReference type="Proteomes" id="UP000694845">
    <property type="component" value="Unplaced"/>
</dbReference>
<organism evidence="5 6">
    <name type="scientific">Acanthaster planci</name>
    <name type="common">Crown-of-thorns starfish</name>
    <dbReference type="NCBI Taxonomy" id="133434"/>
    <lineage>
        <taxon>Eukaryota</taxon>
        <taxon>Metazoa</taxon>
        <taxon>Echinodermata</taxon>
        <taxon>Eleutherozoa</taxon>
        <taxon>Asterozoa</taxon>
        <taxon>Asteroidea</taxon>
        <taxon>Valvatacea</taxon>
        <taxon>Valvatida</taxon>
        <taxon>Acanthasteridae</taxon>
        <taxon>Acanthaster</taxon>
    </lineage>
</organism>
<dbReference type="PANTHER" id="PTHR44252">
    <property type="entry name" value="D-ERYTHRULOSE REDUCTASE"/>
    <property type="match status" value="1"/>
</dbReference>
<dbReference type="GeneID" id="110981844"/>
<dbReference type="InterPro" id="IPR051737">
    <property type="entry name" value="L-xylulose/Carbonyl_redctase"/>
</dbReference>
<dbReference type="GO" id="GO:0006006">
    <property type="term" value="P:glucose metabolic process"/>
    <property type="evidence" value="ECO:0007669"/>
    <property type="project" value="TreeGrafter"/>
</dbReference>
<sequence length="246" mass="26235">MDIRFDGKRALVTGAGKGIGRDIAKTLSQCGAEVFALSRTREDLDSLKKEVPSIHTICEDLQDRQATKVAVENIGAIDLLVNNAAICVLEPFLEVSHEQFTKQMDINVRAAIEVSQIAARTMVARKSGGSIVNLSSQASLVALTNHTVYSATKAALDSVTKSMAMELGPHQIRVNAVNPTVVNTPMSLVGWSDPKKADPMKARIPLGHFAESIDVVNVVLFLLSDRSAMVNGAILPIDGGFTASGI</sequence>
<dbReference type="OrthoDB" id="1393670at2759"/>
<dbReference type="KEGG" id="aplc:110981844"/>
<dbReference type="AlphaFoldDB" id="A0A8B7YW28"/>
<dbReference type="PRINTS" id="PR00081">
    <property type="entry name" value="GDHRDH"/>
</dbReference>
<dbReference type="PANTHER" id="PTHR44252:SF3">
    <property type="entry name" value="D-ERYTHRULOSE REDUCTASE-RELATED"/>
    <property type="match status" value="1"/>
</dbReference>
<dbReference type="PRINTS" id="PR00080">
    <property type="entry name" value="SDRFAMILY"/>
</dbReference>
<dbReference type="GO" id="GO:0005997">
    <property type="term" value="P:xylulose metabolic process"/>
    <property type="evidence" value="ECO:0007669"/>
    <property type="project" value="TreeGrafter"/>
</dbReference>
<dbReference type="InterPro" id="IPR020904">
    <property type="entry name" value="Sc_DH/Rdtase_CS"/>
</dbReference>
<gene>
    <name evidence="6" type="primary">LOC110981844</name>
</gene>
<evidence type="ECO:0000256" key="3">
    <source>
        <dbReference type="ARBA" id="ARBA00022857"/>
    </source>
</evidence>
<dbReference type="SUPFAM" id="SSF51735">
    <property type="entry name" value="NAD(P)-binding Rossmann-fold domains"/>
    <property type="match status" value="1"/>
</dbReference>
<comment type="subunit">
    <text evidence="2">Homotetramer.</text>
</comment>